<feature type="domain" description="Cadherin" evidence="15">
    <location>
        <begin position="475"/>
        <end position="584"/>
    </location>
</feature>
<dbReference type="SUPFAM" id="SSF49313">
    <property type="entry name" value="Cadherin-like"/>
    <property type="match status" value="5"/>
</dbReference>
<dbReference type="Gene3D" id="2.60.40.60">
    <property type="entry name" value="Cadherins"/>
    <property type="match status" value="6"/>
</dbReference>
<comment type="subcellular location">
    <subcellularLocation>
        <location evidence="1">Cell membrane</location>
        <topology evidence="1">Single-pass type I membrane protein</topology>
    </subcellularLocation>
</comment>
<feature type="domain" description="Cadherin" evidence="15">
    <location>
        <begin position="590"/>
        <end position="697"/>
    </location>
</feature>
<evidence type="ECO:0000256" key="2">
    <source>
        <dbReference type="ARBA" id="ARBA00022475"/>
    </source>
</evidence>
<evidence type="ECO:0000256" key="7">
    <source>
        <dbReference type="ARBA" id="ARBA00022889"/>
    </source>
</evidence>
<dbReference type="InterPro" id="IPR020894">
    <property type="entry name" value="Cadherin_CS"/>
</dbReference>
<keyword evidence="17" id="KW-1185">Reference proteome</keyword>
<gene>
    <name evidence="16" type="primary">Pcdh17</name>
    <name evidence="16" type="ORF">LEILUT_R01036</name>
</gene>
<evidence type="ECO:0000256" key="1">
    <source>
        <dbReference type="ARBA" id="ARBA00004251"/>
    </source>
</evidence>
<dbReference type="PROSITE" id="PS50268">
    <property type="entry name" value="CADHERIN_2"/>
    <property type="match status" value="6"/>
</dbReference>
<dbReference type="FunFam" id="2.60.40.60:FF:000105">
    <property type="entry name" value="Protocadherin 17"/>
    <property type="match status" value="1"/>
</dbReference>
<feature type="non-terminal residue" evidence="16">
    <location>
        <position position="1"/>
    </location>
</feature>
<dbReference type="InterPro" id="IPR013164">
    <property type="entry name" value="Cadherin_N"/>
</dbReference>
<feature type="compositionally biased region" description="Basic and acidic residues" evidence="12">
    <location>
        <begin position="882"/>
        <end position="897"/>
    </location>
</feature>
<dbReference type="GO" id="GO:0007156">
    <property type="term" value="P:homophilic cell adhesion via plasma membrane adhesion molecules"/>
    <property type="evidence" value="ECO:0007669"/>
    <property type="project" value="InterPro"/>
</dbReference>
<evidence type="ECO:0000256" key="14">
    <source>
        <dbReference type="SAM" id="SignalP"/>
    </source>
</evidence>
<keyword evidence="6 11" id="KW-0106">Calcium</keyword>
<feature type="domain" description="Cadherin" evidence="15">
    <location>
        <begin position="255"/>
        <end position="362"/>
    </location>
</feature>
<dbReference type="PRINTS" id="PR00205">
    <property type="entry name" value="CADHERIN"/>
</dbReference>
<reference evidence="16 17" key="1">
    <citation type="submission" date="2019-09" db="EMBL/GenBank/DDBJ databases">
        <title>Bird 10,000 Genomes (B10K) Project - Family phase.</title>
        <authorList>
            <person name="Zhang G."/>
        </authorList>
    </citation>
    <scope>NUCLEOTIDE SEQUENCE [LARGE SCALE GENOMIC DNA]</scope>
    <source>
        <strain evidence="16">B10K-DU-002-43</strain>
        <tissue evidence="16">Muscle</tissue>
    </source>
</reference>
<evidence type="ECO:0000256" key="11">
    <source>
        <dbReference type="PROSITE-ProRule" id="PRU00043"/>
    </source>
</evidence>
<evidence type="ECO:0000256" key="12">
    <source>
        <dbReference type="SAM" id="MobiDB-lite"/>
    </source>
</evidence>
<dbReference type="FunFam" id="2.60.40.60:FF:000042">
    <property type="entry name" value="protocadherin-19 isoform X1"/>
    <property type="match status" value="1"/>
</dbReference>
<evidence type="ECO:0000256" key="13">
    <source>
        <dbReference type="SAM" id="Phobius"/>
    </source>
</evidence>
<evidence type="ECO:0000256" key="6">
    <source>
        <dbReference type="ARBA" id="ARBA00022837"/>
    </source>
</evidence>
<keyword evidence="7" id="KW-0130">Cell adhesion</keyword>
<evidence type="ECO:0000256" key="3">
    <source>
        <dbReference type="ARBA" id="ARBA00022692"/>
    </source>
</evidence>
<dbReference type="InterPro" id="IPR015919">
    <property type="entry name" value="Cadherin-like_sf"/>
</dbReference>
<dbReference type="InterPro" id="IPR050174">
    <property type="entry name" value="Protocadherin/Cadherin-CA"/>
</dbReference>
<dbReference type="Pfam" id="PF00028">
    <property type="entry name" value="Cadherin"/>
    <property type="match status" value="5"/>
</dbReference>
<dbReference type="SMART" id="SM00112">
    <property type="entry name" value="CA"/>
    <property type="match status" value="6"/>
</dbReference>
<protein>
    <submittedName>
        <fullName evidence="16">PCD17 protein</fullName>
    </submittedName>
</protein>
<keyword evidence="3 13" id="KW-0812">Transmembrane</keyword>
<evidence type="ECO:0000256" key="5">
    <source>
        <dbReference type="ARBA" id="ARBA00022737"/>
    </source>
</evidence>
<dbReference type="PANTHER" id="PTHR24028">
    <property type="entry name" value="CADHERIN-87A"/>
    <property type="match status" value="1"/>
</dbReference>
<evidence type="ECO:0000256" key="9">
    <source>
        <dbReference type="ARBA" id="ARBA00023136"/>
    </source>
</evidence>
<evidence type="ECO:0000256" key="8">
    <source>
        <dbReference type="ARBA" id="ARBA00022989"/>
    </source>
</evidence>
<dbReference type="FunFam" id="2.60.40.60:FF:000002">
    <property type="entry name" value="Protocadherin alpha 2"/>
    <property type="match status" value="1"/>
</dbReference>
<dbReference type="FunFam" id="2.60.40.60:FF:000001">
    <property type="entry name" value="Protocadherin alpha 2"/>
    <property type="match status" value="1"/>
</dbReference>
<dbReference type="GO" id="GO:0005509">
    <property type="term" value="F:calcium ion binding"/>
    <property type="evidence" value="ECO:0007669"/>
    <property type="project" value="UniProtKB-UniRule"/>
</dbReference>
<dbReference type="PANTHER" id="PTHR24028:SF41">
    <property type="entry name" value="PROTOCADHERIN-17"/>
    <property type="match status" value="1"/>
</dbReference>
<accession>A0A7L1ZSW8</accession>
<dbReference type="InterPro" id="IPR002126">
    <property type="entry name" value="Cadherin-like_dom"/>
</dbReference>
<evidence type="ECO:0000256" key="10">
    <source>
        <dbReference type="ARBA" id="ARBA00023180"/>
    </source>
</evidence>
<dbReference type="FunFam" id="2.60.40.60:FF:000121">
    <property type="entry name" value="Protocadherin 17"/>
    <property type="match status" value="1"/>
</dbReference>
<evidence type="ECO:0000256" key="4">
    <source>
        <dbReference type="ARBA" id="ARBA00022729"/>
    </source>
</evidence>
<dbReference type="Proteomes" id="UP000524007">
    <property type="component" value="Unassembled WGS sequence"/>
</dbReference>
<organism evidence="16 17">
    <name type="scientific">Leiothrix lutea</name>
    <name type="common">Red-billed leiothrix</name>
    <name type="synonym">Sylvia lutea</name>
    <dbReference type="NCBI Taxonomy" id="36275"/>
    <lineage>
        <taxon>Eukaryota</taxon>
        <taxon>Metazoa</taxon>
        <taxon>Chordata</taxon>
        <taxon>Craniata</taxon>
        <taxon>Vertebrata</taxon>
        <taxon>Euteleostomi</taxon>
        <taxon>Archelosauria</taxon>
        <taxon>Archosauria</taxon>
        <taxon>Dinosauria</taxon>
        <taxon>Saurischia</taxon>
        <taxon>Theropoda</taxon>
        <taxon>Coelurosauria</taxon>
        <taxon>Aves</taxon>
        <taxon>Neognathae</taxon>
        <taxon>Neoaves</taxon>
        <taxon>Telluraves</taxon>
        <taxon>Australaves</taxon>
        <taxon>Passeriformes</taxon>
        <taxon>Sylvioidea</taxon>
        <taxon>Leiothrichidae</taxon>
        <taxon>Leiothrix</taxon>
    </lineage>
</organism>
<dbReference type="FunFam" id="2.60.40.60:FF:000007">
    <property type="entry name" value="Protocadherin alpha 2"/>
    <property type="match status" value="1"/>
</dbReference>
<keyword evidence="8 13" id="KW-1133">Transmembrane helix</keyword>
<feature type="transmembrane region" description="Helical" evidence="13">
    <location>
        <begin position="711"/>
        <end position="733"/>
    </location>
</feature>
<evidence type="ECO:0000259" key="15">
    <source>
        <dbReference type="PROSITE" id="PS50268"/>
    </source>
</evidence>
<feature type="domain" description="Cadherin" evidence="15">
    <location>
        <begin position="17"/>
        <end position="143"/>
    </location>
</feature>
<feature type="non-terminal residue" evidence="16">
    <location>
        <position position="1161"/>
    </location>
</feature>
<dbReference type="GO" id="GO:0005886">
    <property type="term" value="C:plasma membrane"/>
    <property type="evidence" value="ECO:0007669"/>
    <property type="project" value="UniProtKB-SubCell"/>
</dbReference>
<keyword evidence="10" id="KW-0325">Glycoprotein</keyword>
<dbReference type="CDD" id="cd11304">
    <property type="entry name" value="Cadherin_repeat"/>
    <property type="match status" value="6"/>
</dbReference>
<feature type="compositionally biased region" description="Polar residues" evidence="12">
    <location>
        <begin position="836"/>
        <end position="846"/>
    </location>
</feature>
<dbReference type="PROSITE" id="PS00232">
    <property type="entry name" value="CADHERIN_1"/>
    <property type="match status" value="3"/>
</dbReference>
<keyword evidence="9 13" id="KW-0472">Membrane</keyword>
<name>A0A7L1ZSW8_LEILU</name>
<evidence type="ECO:0000313" key="17">
    <source>
        <dbReference type="Proteomes" id="UP000524007"/>
    </source>
</evidence>
<sequence length="1161" mass="126173">MYLSICCFFFCWAPALSLKNLNYSVPEEQGAGTVIGNIGRDARLAAGVAGGGMLPPERGIPGGGPGAGRGPKSTFRVLENSAPHLLDVDGESGLLYTKQRIDREALCRRSAKCQLSLEVFANDQEICMIKVEIQDLNDNAPSFPSDQVDMDISENAAPGTRFPLTSAHDPDAGDNGLRTYLLTRDDYGLFSLDVKSRGDGTKFPELVIQKPLDREEQSHHTLVLTALDGGDPPRSGTVQINVRLIDSNDNSPIFEAASYVVELPENAPLGTAVIDLNATDADEGTNGEVLYSFSGYAPERVRDLFSIDPQSGLIRVKGNLDYEESGLIEIDVQARDLGPNPIPAHCKVTVRLIDRNDNAPTIGFVSVRQGALSEAAPPGTVIALVRVTDRDSGKNGQLQCRVLGGGGGPGAVPFTLEENYDNFYTVVTDRPLDREAQDEYNVTIVARDGGNPPLNSTKSFSVRILDENDNPPRFSKNLYVLQVPENNIPGEYLGSVLAQDPDLGQNGTVSYSILPGHVGDVSIYTYVSVNPTNGAIYALRSFNYEQTKHFEFRVLAKDSGSPHRESNATVRVTVLDVNDNAPLIVLPALINDTAELQVPRNAGVGYPVGTVRALDSDFGESGRLTYEIVEGNEEHLFEMDPTSGEIRTLHPYWEELSPVAELVVKVSDHGKPSLSAVAKLIVRALAGPLPEAGEPQVNGEQHRRPHWDLSLPLIVTLSTVSIILLAAMITIAVKCKRENKEIRTYNCRIADGSGGGKGKKKKISKNDIMLVPSEGEDSRGPLNVMNVVSSPSLATSPMYFDYQTRLPLSSPRSEVMYLKPASNNLTVPQGHVGCHTSFTGQGTNASEAPPSRMSIIQTDNFPAEPNYMGSRQQFVQSSSTFKDPERASLRDSGHGDSDQADSDQDTNKGSCCDMSVREALKMKTTSTKSQPLEQEQEECVNCTDECRVLGHSDRCWMPQFPAASQAENADYRTNLFVPTVEANVETETYETVNPTGKKTFCTFGKDKREHTILIANVKPYLKAKRALSPLLQEVPSASSSPTKTCIEPCTSTKGPLDGCEVKSGALAEPSSQYLSTDSQYLSPSKQSKDASFMASDQMARAFADVHSRVSRDSSEMDSVLEQLDRSARDLGRESVDAEEVVREIDKLLQDCRGSDPVAIRK</sequence>
<feature type="compositionally biased region" description="Polar residues" evidence="12">
    <location>
        <begin position="869"/>
        <end position="881"/>
    </location>
</feature>
<keyword evidence="2" id="KW-1003">Cell membrane</keyword>
<feature type="domain" description="Cadherin" evidence="15">
    <location>
        <begin position="364"/>
        <end position="474"/>
    </location>
</feature>
<proteinExistence type="predicted"/>
<dbReference type="Pfam" id="PF08266">
    <property type="entry name" value="Cadherin_2"/>
    <property type="match status" value="1"/>
</dbReference>
<dbReference type="AlphaFoldDB" id="A0A7L1ZSW8"/>
<feature type="signal peptide" evidence="14">
    <location>
        <begin position="1"/>
        <end position="17"/>
    </location>
</feature>
<keyword evidence="5" id="KW-0677">Repeat</keyword>
<feature type="chain" id="PRO_5029801889" evidence="14">
    <location>
        <begin position="18"/>
        <end position="1161"/>
    </location>
</feature>
<comment type="caution">
    <text evidence="16">The sequence shown here is derived from an EMBL/GenBank/DDBJ whole genome shotgun (WGS) entry which is preliminary data.</text>
</comment>
<keyword evidence="4 14" id="KW-0732">Signal</keyword>
<evidence type="ECO:0000313" key="16">
    <source>
        <dbReference type="EMBL" id="NXP36798.1"/>
    </source>
</evidence>
<feature type="domain" description="Cadherin" evidence="15">
    <location>
        <begin position="144"/>
        <end position="254"/>
    </location>
</feature>
<dbReference type="EMBL" id="VXBY01001278">
    <property type="protein sequence ID" value="NXP36798.1"/>
    <property type="molecule type" value="Genomic_DNA"/>
</dbReference>
<feature type="region of interest" description="Disordered" evidence="12">
    <location>
        <begin position="826"/>
        <end position="911"/>
    </location>
</feature>